<dbReference type="EMBL" id="JPRL01000001">
    <property type="protein sequence ID" value="KFF06410.1"/>
    <property type="molecule type" value="Genomic_DNA"/>
</dbReference>
<reference evidence="1 2" key="1">
    <citation type="submission" date="2014-07" db="EMBL/GenBank/DDBJ databases">
        <title>Genome of Flavobacterium reichenbachii LMG 25512.</title>
        <authorList>
            <person name="Stropko S.J."/>
            <person name="Pipes S.E."/>
            <person name="Newman J.D."/>
        </authorList>
    </citation>
    <scope>NUCLEOTIDE SEQUENCE [LARGE SCALE GENOMIC DNA]</scope>
    <source>
        <strain evidence="1 2">LMG 25512</strain>
    </source>
</reference>
<dbReference type="AlphaFoldDB" id="A0A085ZPP6"/>
<dbReference type="RefSeq" id="WP_035684712.1">
    <property type="nucleotide sequence ID" value="NZ_JPRL01000001.1"/>
</dbReference>
<gene>
    <name evidence="1" type="ORF">IW19_13215</name>
</gene>
<name>A0A085ZPP6_9FLAO</name>
<comment type="caution">
    <text evidence="1">The sequence shown here is derived from an EMBL/GenBank/DDBJ whole genome shotgun (WGS) entry which is preliminary data.</text>
</comment>
<proteinExistence type="predicted"/>
<evidence type="ECO:0000313" key="1">
    <source>
        <dbReference type="EMBL" id="KFF06410.1"/>
    </source>
</evidence>
<accession>A0A085ZPP6</accession>
<protein>
    <submittedName>
        <fullName evidence="1">Uncharacterized protein</fullName>
    </submittedName>
</protein>
<organism evidence="1 2">
    <name type="scientific">Flavobacterium reichenbachii</name>
    <dbReference type="NCBI Taxonomy" id="362418"/>
    <lineage>
        <taxon>Bacteria</taxon>
        <taxon>Pseudomonadati</taxon>
        <taxon>Bacteroidota</taxon>
        <taxon>Flavobacteriia</taxon>
        <taxon>Flavobacteriales</taxon>
        <taxon>Flavobacteriaceae</taxon>
        <taxon>Flavobacterium</taxon>
    </lineage>
</organism>
<dbReference type="Proteomes" id="UP000028715">
    <property type="component" value="Unassembled WGS sequence"/>
</dbReference>
<keyword evidence="2" id="KW-1185">Reference proteome</keyword>
<dbReference type="STRING" id="362418.IW19_13215"/>
<dbReference type="OrthoDB" id="1373990at2"/>
<sequence>MKNMIKNWKTTLTGIIVGGVAAAVALGYITAETGGQITGICIALGLILSKDGNQTGVVK</sequence>
<evidence type="ECO:0000313" key="2">
    <source>
        <dbReference type="Proteomes" id="UP000028715"/>
    </source>
</evidence>